<dbReference type="OrthoDB" id="10044176at2759"/>
<evidence type="ECO:0000313" key="1">
    <source>
        <dbReference type="EMBL" id="CAF1545330.1"/>
    </source>
</evidence>
<proteinExistence type="predicted"/>
<feature type="non-terminal residue" evidence="1">
    <location>
        <position position="65"/>
    </location>
</feature>
<dbReference type="EMBL" id="CAJNON010008753">
    <property type="protein sequence ID" value="CAF1545330.1"/>
    <property type="molecule type" value="Genomic_DNA"/>
</dbReference>
<protein>
    <submittedName>
        <fullName evidence="1">Uncharacterized protein</fullName>
    </submittedName>
</protein>
<name>A0A815WN19_9BILA</name>
<accession>A0A815WN19</accession>
<dbReference type="Proteomes" id="UP000663891">
    <property type="component" value="Unassembled WGS sequence"/>
</dbReference>
<sequence>MHSLLIFAEDSSTFESLLDPSRWPKTLKDIDIEVKTPRPLPPVYSLIIQQFHRNWNEDEWHTELQ</sequence>
<gene>
    <name evidence="1" type="ORF">VCS650_LOCUS44118</name>
</gene>
<organism evidence="1 2">
    <name type="scientific">Adineta steineri</name>
    <dbReference type="NCBI Taxonomy" id="433720"/>
    <lineage>
        <taxon>Eukaryota</taxon>
        <taxon>Metazoa</taxon>
        <taxon>Spiralia</taxon>
        <taxon>Gnathifera</taxon>
        <taxon>Rotifera</taxon>
        <taxon>Eurotatoria</taxon>
        <taxon>Bdelloidea</taxon>
        <taxon>Adinetida</taxon>
        <taxon>Adinetidae</taxon>
        <taxon>Adineta</taxon>
    </lineage>
</organism>
<dbReference type="AlphaFoldDB" id="A0A815WN19"/>
<evidence type="ECO:0000313" key="2">
    <source>
        <dbReference type="Proteomes" id="UP000663891"/>
    </source>
</evidence>
<reference evidence="1" key="1">
    <citation type="submission" date="2021-02" db="EMBL/GenBank/DDBJ databases">
        <authorList>
            <person name="Nowell W R."/>
        </authorList>
    </citation>
    <scope>NUCLEOTIDE SEQUENCE</scope>
</reference>
<comment type="caution">
    <text evidence="1">The sequence shown here is derived from an EMBL/GenBank/DDBJ whole genome shotgun (WGS) entry which is preliminary data.</text>
</comment>